<keyword evidence="3" id="KW-1185">Reference proteome</keyword>
<reference evidence="2" key="1">
    <citation type="submission" date="2022-10" db="EMBL/GenBank/DDBJ databases">
        <title>The complete genomes of actinobacterial strains from the NBC collection.</title>
        <authorList>
            <person name="Joergensen T.S."/>
            <person name="Alvarez Arevalo M."/>
            <person name="Sterndorff E.B."/>
            <person name="Faurdal D."/>
            <person name="Vuksanovic O."/>
            <person name="Mourched A.-S."/>
            <person name="Charusanti P."/>
            <person name="Shaw S."/>
            <person name="Blin K."/>
            <person name="Weber T."/>
        </authorList>
    </citation>
    <scope>NUCLEOTIDE SEQUENCE</scope>
    <source>
        <strain evidence="2">NBC_01432</strain>
    </source>
</reference>
<evidence type="ECO:0000313" key="2">
    <source>
        <dbReference type="EMBL" id="WUX52452.1"/>
    </source>
</evidence>
<sequence>MDDEQAWQEVIGATGLFALLIIVVTLTLWHFTAGRRAREVRAGENEYRQLAAQAVEGQQRTEKQLADLGRQLTDLQSRTGSLERILKDVE</sequence>
<dbReference type="Proteomes" id="UP001432209">
    <property type="component" value="Chromosome"/>
</dbReference>
<accession>A0ABZ2A160</accession>
<evidence type="ECO:0000313" key="3">
    <source>
        <dbReference type="Proteomes" id="UP001432209"/>
    </source>
</evidence>
<gene>
    <name evidence="2" type="ORF">OG442_13435</name>
</gene>
<evidence type="ECO:0000256" key="1">
    <source>
        <dbReference type="SAM" id="Phobius"/>
    </source>
</evidence>
<keyword evidence="1" id="KW-1133">Transmembrane helix</keyword>
<dbReference type="EMBL" id="CP109495">
    <property type="protein sequence ID" value="WUX52452.1"/>
    <property type="molecule type" value="Genomic_DNA"/>
</dbReference>
<keyword evidence="1" id="KW-0812">Transmembrane</keyword>
<protein>
    <submittedName>
        <fullName evidence="2">Uncharacterized protein</fullName>
    </submittedName>
</protein>
<proteinExistence type="predicted"/>
<feature type="transmembrane region" description="Helical" evidence="1">
    <location>
        <begin position="6"/>
        <end position="31"/>
    </location>
</feature>
<organism evidence="2 3">
    <name type="scientific">Streptomyces niveus</name>
    <name type="common">Streptomyces spheroides</name>
    <dbReference type="NCBI Taxonomy" id="193462"/>
    <lineage>
        <taxon>Bacteria</taxon>
        <taxon>Bacillati</taxon>
        <taxon>Actinomycetota</taxon>
        <taxon>Actinomycetes</taxon>
        <taxon>Kitasatosporales</taxon>
        <taxon>Streptomycetaceae</taxon>
        <taxon>Streptomyces</taxon>
    </lineage>
</organism>
<dbReference type="RefSeq" id="WP_329076111.1">
    <property type="nucleotide sequence ID" value="NZ_CP109495.1"/>
</dbReference>
<name>A0ABZ2A160_STRNV</name>
<keyword evidence="1" id="KW-0472">Membrane</keyword>